<evidence type="ECO:0000313" key="3">
    <source>
        <dbReference type="Proteomes" id="UP000182945"/>
    </source>
</evidence>
<dbReference type="AlphaFoldDB" id="A0AAC9NLT6"/>
<evidence type="ECO:0000313" key="2">
    <source>
        <dbReference type="EMBL" id="APC49405.1"/>
    </source>
</evidence>
<feature type="transmembrane region" description="Helical" evidence="1">
    <location>
        <begin position="165"/>
        <end position="190"/>
    </location>
</feature>
<feature type="transmembrane region" description="Helical" evidence="1">
    <location>
        <begin position="82"/>
        <end position="103"/>
    </location>
</feature>
<reference evidence="2 3" key="1">
    <citation type="submission" date="2016-11" db="EMBL/GenBank/DDBJ databases">
        <title>Complete genome sequencing of Virgibacillus halodenitrificans PDB-F2.</title>
        <authorList>
            <person name="Sun Z."/>
            <person name="Zhou Y."/>
            <person name="Li H."/>
        </authorList>
    </citation>
    <scope>NUCLEOTIDE SEQUENCE [LARGE SCALE GENOMIC DNA]</scope>
    <source>
        <strain evidence="2 3">PDB-F2</strain>
    </source>
</reference>
<evidence type="ECO:0008006" key="4">
    <source>
        <dbReference type="Google" id="ProtNLM"/>
    </source>
</evidence>
<feature type="transmembrane region" description="Helical" evidence="1">
    <location>
        <begin position="115"/>
        <end position="134"/>
    </location>
</feature>
<name>A0AAC9NLT6_VIRHA</name>
<feature type="transmembrane region" description="Helical" evidence="1">
    <location>
        <begin position="196"/>
        <end position="215"/>
    </location>
</feature>
<proteinExistence type="predicted"/>
<dbReference type="InterPro" id="IPR005915">
    <property type="entry name" value="Tandem_5TM"/>
</dbReference>
<dbReference type="KEGG" id="vhl:BME96_14920"/>
<dbReference type="GeneID" id="71515701"/>
<sequence>MFHRQKKGSAQTVNCEVEFVNKNMRYNLLTINGETYIFDKDRSFWVFFFPFAIWLSSHYVFRIDDKSKIDQLKNPKDSQSKSGVFSIFGVGVSILLANLLRPIMDYFNIQITSLFIYSVLSITFIIIVLIRIFLSKMNKKSLSNIINSSNFNFEKVRIKPLSFKYVFKFLFSYLFIIAFNIICIASFVIYGNVMMLLFFMFMGLVLLILNIATVVPGSTKIKFLNNY</sequence>
<keyword evidence="1" id="KW-1133">Transmembrane helix</keyword>
<dbReference type="NCBIfam" id="TIGR01218">
    <property type="entry name" value="Gpos_tandem_5TM"/>
    <property type="match status" value="1"/>
</dbReference>
<evidence type="ECO:0000256" key="1">
    <source>
        <dbReference type="SAM" id="Phobius"/>
    </source>
</evidence>
<keyword evidence="1" id="KW-0812">Transmembrane</keyword>
<dbReference type="Pfam" id="PF04276">
    <property type="entry name" value="DUF443"/>
    <property type="match status" value="1"/>
</dbReference>
<dbReference type="Proteomes" id="UP000182945">
    <property type="component" value="Chromosome"/>
</dbReference>
<feature type="transmembrane region" description="Helical" evidence="1">
    <location>
        <begin position="44"/>
        <end position="61"/>
    </location>
</feature>
<gene>
    <name evidence="2" type="ORF">BME96_14920</name>
</gene>
<protein>
    <recommendedName>
        <fullName evidence="4">DUF443 family protein</fullName>
    </recommendedName>
</protein>
<dbReference type="RefSeq" id="WP_060680877.1">
    <property type="nucleotide sequence ID" value="NZ_CP017962.1"/>
</dbReference>
<keyword evidence="1" id="KW-0472">Membrane</keyword>
<organism evidence="2 3">
    <name type="scientific">Virgibacillus halodenitrificans</name>
    <name type="common">Bacillus halodenitrificans</name>
    <dbReference type="NCBI Taxonomy" id="1482"/>
    <lineage>
        <taxon>Bacteria</taxon>
        <taxon>Bacillati</taxon>
        <taxon>Bacillota</taxon>
        <taxon>Bacilli</taxon>
        <taxon>Bacillales</taxon>
        <taxon>Bacillaceae</taxon>
        <taxon>Virgibacillus</taxon>
    </lineage>
</organism>
<accession>A0AAC9NLT6</accession>
<dbReference type="EMBL" id="CP017962">
    <property type="protein sequence ID" value="APC49405.1"/>
    <property type="molecule type" value="Genomic_DNA"/>
</dbReference>